<accession>A0A0A8X5R3</accession>
<keyword evidence="1" id="KW-0732">Signal</keyword>
<dbReference type="AlphaFoldDB" id="A0A0A8X5R3"/>
<dbReference type="InterPro" id="IPR020534">
    <property type="entry name" value="Uncharacterised_YqxA"/>
</dbReference>
<protein>
    <recommendedName>
        <fullName evidence="4">DUF3679 domain-containing protein</fullName>
    </recommendedName>
</protein>
<comment type="caution">
    <text evidence="2">The sequence shown here is derived from an EMBL/GenBank/DDBJ whole genome shotgun (WGS) entry which is preliminary data.</text>
</comment>
<organism evidence="2 3">
    <name type="scientific">Mesobacillus selenatarsenatis (strain DSM 18680 / JCM 14380 / FERM P-15431 / SF-1)</name>
    <dbReference type="NCBI Taxonomy" id="1321606"/>
    <lineage>
        <taxon>Bacteria</taxon>
        <taxon>Bacillati</taxon>
        <taxon>Bacillota</taxon>
        <taxon>Bacilli</taxon>
        <taxon>Bacillales</taxon>
        <taxon>Bacillaceae</taxon>
        <taxon>Mesobacillus</taxon>
    </lineage>
</organism>
<keyword evidence="3" id="KW-1185">Reference proteome</keyword>
<dbReference type="Proteomes" id="UP000031014">
    <property type="component" value="Unassembled WGS sequence"/>
</dbReference>
<proteinExistence type="predicted"/>
<dbReference type="OrthoDB" id="2941402at2"/>
<evidence type="ECO:0000313" key="2">
    <source>
        <dbReference type="EMBL" id="GAM13451.1"/>
    </source>
</evidence>
<dbReference type="Pfam" id="PF12438">
    <property type="entry name" value="DUF3679"/>
    <property type="match status" value="1"/>
</dbReference>
<dbReference type="RefSeq" id="WP_041965298.1">
    <property type="nucleotide sequence ID" value="NZ_BASE01000033.1"/>
</dbReference>
<evidence type="ECO:0008006" key="4">
    <source>
        <dbReference type="Google" id="ProtNLM"/>
    </source>
</evidence>
<reference evidence="2 3" key="1">
    <citation type="submission" date="2013-06" db="EMBL/GenBank/DDBJ databases">
        <title>Whole genome shotgun sequence of Bacillus selenatarsenatis SF-1.</title>
        <authorList>
            <person name="Kuroda M."/>
            <person name="Sei K."/>
            <person name="Yamashita M."/>
            <person name="Ike M."/>
        </authorList>
    </citation>
    <scope>NUCLEOTIDE SEQUENCE [LARGE SCALE GENOMIC DNA]</scope>
    <source>
        <strain evidence="2 3">SF-1</strain>
    </source>
</reference>
<name>A0A0A8X5R3_MESS1</name>
<evidence type="ECO:0000313" key="3">
    <source>
        <dbReference type="Proteomes" id="UP000031014"/>
    </source>
</evidence>
<feature type="chain" id="PRO_5002043864" description="DUF3679 domain-containing protein" evidence="1">
    <location>
        <begin position="27"/>
        <end position="110"/>
    </location>
</feature>
<evidence type="ECO:0000256" key="1">
    <source>
        <dbReference type="SAM" id="SignalP"/>
    </source>
</evidence>
<gene>
    <name evidence="2" type="ORF">SAMD00020551_1595</name>
</gene>
<feature type="signal peptide" evidence="1">
    <location>
        <begin position="1"/>
        <end position="26"/>
    </location>
</feature>
<dbReference type="EMBL" id="BASE01000033">
    <property type="protein sequence ID" value="GAM13451.1"/>
    <property type="molecule type" value="Genomic_DNA"/>
</dbReference>
<dbReference type="STRING" id="1321606.SAMD00020551_1595"/>
<sequence length="110" mass="12409">MKMFMLKSFMLASLMFISVLFGMQQANEGIHKMKGYEDDEFKSAFSIEEKENGSFETAILGNDISSHDLKQKREKLEEMKAFNLFSSIGKNLADGVSNVVEKTVELITGK</sequence>